<proteinExistence type="predicted"/>
<organism evidence="1">
    <name type="scientific">marine sediment metagenome</name>
    <dbReference type="NCBI Taxonomy" id="412755"/>
    <lineage>
        <taxon>unclassified sequences</taxon>
        <taxon>metagenomes</taxon>
        <taxon>ecological metagenomes</taxon>
    </lineage>
</organism>
<accession>A0A0F9P6U8</accession>
<comment type="caution">
    <text evidence="1">The sequence shown here is derived from an EMBL/GenBank/DDBJ whole genome shotgun (WGS) entry which is preliminary data.</text>
</comment>
<protein>
    <submittedName>
        <fullName evidence="1">Uncharacterized protein</fullName>
    </submittedName>
</protein>
<name>A0A0F9P6U8_9ZZZZ</name>
<gene>
    <name evidence="1" type="ORF">LCGC14_1251380</name>
</gene>
<dbReference type="AlphaFoldDB" id="A0A0F9P6U8"/>
<sequence length="90" mass="10505">MNKQEKIREGFKNRLNWLTLENKPLDVIVKESLEYLKSQGAKVTVERELPELKKLEGEATLKEKMAYLSGVEDYRAMLKKAGWCAYEEII</sequence>
<reference evidence="1" key="1">
    <citation type="journal article" date="2015" name="Nature">
        <title>Complex archaea that bridge the gap between prokaryotes and eukaryotes.</title>
        <authorList>
            <person name="Spang A."/>
            <person name="Saw J.H."/>
            <person name="Jorgensen S.L."/>
            <person name="Zaremba-Niedzwiedzka K."/>
            <person name="Martijn J."/>
            <person name="Lind A.E."/>
            <person name="van Eijk R."/>
            <person name="Schleper C."/>
            <person name="Guy L."/>
            <person name="Ettema T.J."/>
        </authorList>
    </citation>
    <scope>NUCLEOTIDE SEQUENCE</scope>
</reference>
<evidence type="ECO:0000313" key="1">
    <source>
        <dbReference type="EMBL" id="KKM89157.1"/>
    </source>
</evidence>
<dbReference type="EMBL" id="LAZR01006860">
    <property type="protein sequence ID" value="KKM89157.1"/>
    <property type="molecule type" value="Genomic_DNA"/>
</dbReference>